<dbReference type="EMBL" id="CP001345">
    <property type="protein sequence ID" value="ACL47623.1"/>
    <property type="molecule type" value="Genomic_DNA"/>
</dbReference>
<dbReference type="AlphaFoldDB" id="B8HYX5"/>
<evidence type="ECO:0000313" key="1">
    <source>
        <dbReference type="EMBL" id="ACL47623.1"/>
    </source>
</evidence>
<accession>B8HYX5</accession>
<evidence type="ECO:0008006" key="2">
    <source>
        <dbReference type="Google" id="ProtNLM"/>
    </source>
</evidence>
<proteinExistence type="predicted"/>
<name>B8HYX5_CYAP4</name>
<dbReference type="InterPro" id="IPR029063">
    <property type="entry name" value="SAM-dependent_MTases_sf"/>
</dbReference>
<dbReference type="Gene3D" id="3.40.50.150">
    <property type="entry name" value="Vaccinia Virus protein VP39"/>
    <property type="match status" value="1"/>
</dbReference>
<gene>
    <name evidence="1" type="ordered locus">Cyan7425_5364</name>
</gene>
<dbReference type="OrthoDB" id="511303at2"/>
<keyword evidence="1" id="KW-0614">Plasmid</keyword>
<protein>
    <recommendedName>
        <fullName evidence="2">Methyltransferase domain-containing protein</fullName>
    </recommendedName>
</protein>
<dbReference type="SUPFAM" id="SSF53335">
    <property type="entry name" value="S-adenosyl-L-methionine-dependent methyltransferases"/>
    <property type="match status" value="1"/>
</dbReference>
<reference evidence="1" key="1">
    <citation type="submission" date="2009-01" db="EMBL/GenBank/DDBJ databases">
        <title>Complete sequence of plasmid1 Cyanothece sp. PCC 7425.</title>
        <authorList>
            <consortium name="US DOE Joint Genome Institute"/>
            <person name="Lucas S."/>
            <person name="Copeland A."/>
            <person name="Lapidus A."/>
            <person name="Glavina del Rio T."/>
            <person name="Dalin E."/>
            <person name="Tice H."/>
            <person name="Bruce D."/>
            <person name="Goodwin L."/>
            <person name="Pitluck S."/>
            <person name="Sims D."/>
            <person name="Meineke L."/>
            <person name="Brettin T."/>
            <person name="Detter J.C."/>
            <person name="Han C."/>
            <person name="Larimer F."/>
            <person name="Land M."/>
            <person name="Hauser L."/>
            <person name="Kyrpides N."/>
            <person name="Ovchinnikova G."/>
            <person name="Liberton M."/>
            <person name="Stoeckel J."/>
            <person name="Banerjee A."/>
            <person name="Singh A."/>
            <person name="Page L."/>
            <person name="Sato H."/>
            <person name="Zhao L."/>
            <person name="Sherman L."/>
            <person name="Pakrasi H."/>
            <person name="Richardson P."/>
        </authorList>
    </citation>
    <scope>NUCLEOTIDE SEQUENCE</scope>
    <source>
        <strain evidence="1">PCC 7425</strain>
        <plasmid evidence="1">pP742501</plasmid>
    </source>
</reference>
<dbReference type="KEGG" id="cyn:Cyan7425_5364"/>
<geneLocation type="plasmid" evidence="1">
    <name>pP742501</name>
</geneLocation>
<organism evidence="1">
    <name type="scientific">Cyanothece sp. (strain PCC 7425 / ATCC 29141)</name>
    <dbReference type="NCBI Taxonomy" id="395961"/>
    <lineage>
        <taxon>Bacteria</taxon>
        <taxon>Bacillati</taxon>
        <taxon>Cyanobacteriota</taxon>
        <taxon>Cyanophyceae</taxon>
        <taxon>Gomontiellales</taxon>
        <taxon>Cyanothecaceae</taxon>
        <taxon>Cyanothece</taxon>
    </lineage>
</organism>
<sequence>MTFTADTRGIHTPVAIGQILHRHVGQPFHDRANSHRLNHAWVQQVKNQHSSYHRKTLLEQGTADFTRTTYGLTPDDKALLYSYYYLQRHLASGIFVLQSWERQMDQSLPWFNRHSAIIDLGCGPMTFGLALRAHQLLKGRGLQGMQYIGIDRAESMIRKASAIATDLQQCSSAPTFLFEQNFQEIHSHLRRLDGVVQSRGTGWLVFSSSYLFASPTLDVSSLFEEIHNVLQRHPDHNWCFIQQNPPVSYLNHKWHQFCNLLDQHYPDFRTQASEISIPYAEYSLEPETIGQLVPKTSIKLSYEILTREVTP</sequence>
<dbReference type="HOGENOM" id="CLU_077355_0_0_3"/>